<dbReference type="EMBL" id="JAPVEA010000001">
    <property type="protein sequence ID" value="KAJ5465163.1"/>
    <property type="molecule type" value="Genomic_DNA"/>
</dbReference>
<dbReference type="AlphaFoldDB" id="A0AAD6G7S9"/>
<keyword evidence="6" id="KW-1185">Reference proteome</keyword>
<keyword evidence="3" id="KW-0808">Transferase</keyword>
<dbReference type="InterPro" id="IPR029063">
    <property type="entry name" value="SAM-dependent_MTases_sf"/>
</dbReference>
<dbReference type="Gene3D" id="3.40.50.150">
    <property type="entry name" value="Vaccinia Virus protein VP39"/>
    <property type="match status" value="2"/>
</dbReference>
<dbReference type="Proteomes" id="UP001213681">
    <property type="component" value="Unassembled WGS sequence"/>
</dbReference>
<comment type="caution">
    <text evidence="5">The sequence shown here is derived from an EMBL/GenBank/DDBJ whole genome shotgun (WGS) entry which is preliminary data.</text>
</comment>
<name>A0AAD6G7S9_9EURO</name>
<sequence>MAQQNTSQPSGGGRLLNTFLNRPVENHGSGWSDLWDQGESGLWDRGKASPALVDIVEQERELFNPLTAEGKRKKALVPGCGRGYDVVMLALHGFDAYGLEISDTAVKEAEKYASEEMVKPSAYHFGSEQRQPHTRGSATFFQGDFFTPQWDFKGAVDESTKFDIIYDYTVSFTIHACDEFKVADVLGQFLCALHPEQRKQWAASMARVTKSDGLLICLEFPLYKDPKLPGPPWGLKGVHWNLLAEGGDGKERKTDSSETGDFRRVLYVKPARSYEVAKGTDMISVYARK</sequence>
<dbReference type="Pfam" id="PF05724">
    <property type="entry name" value="TPMT"/>
    <property type="match status" value="1"/>
</dbReference>
<gene>
    <name evidence="5" type="ORF">N7458_000849</name>
</gene>
<dbReference type="PANTHER" id="PTHR32183:SF6">
    <property type="entry name" value="CYSTEINE SULFINATE DESULFINASE_CYSTEINE DESULFURASE AND RELATED ENZYMES"/>
    <property type="match status" value="1"/>
</dbReference>
<evidence type="ECO:0000256" key="1">
    <source>
        <dbReference type="ARBA" id="ARBA00022553"/>
    </source>
</evidence>
<dbReference type="SUPFAM" id="SSF53335">
    <property type="entry name" value="S-adenosyl-L-methionine-dependent methyltransferases"/>
    <property type="match status" value="1"/>
</dbReference>
<evidence type="ECO:0008006" key="7">
    <source>
        <dbReference type="Google" id="ProtNLM"/>
    </source>
</evidence>
<keyword evidence="4" id="KW-0949">S-adenosyl-L-methionine</keyword>
<proteinExistence type="predicted"/>
<evidence type="ECO:0000256" key="4">
    <source>
        <dbReference type="ARBA" id="ARBA00022691"/>
    </source>
</evidence>
<evidence type="ECO:0000313" key="6">
    <source>
        <dbReference type="Proteomes" id="UP001213681"/>
    </source>
</evidence>
<dbReference type="PANTHER" id="PTHR32183">
    <property type="match status" value="1"/>
</dbReference>
<dbReference type="GeneID" id="81594486"/>
<accession>A0AAD6G7S9</accession>
<dbReference type="PROSITE" id="PS51585">
    <property type="entry name" value="SAM_MT_TPMT"/>
    <property type="match status" value="1"/>
</dbReference>
<dbReference type="CDD" id="cd02440">
    <property type="entry name" value="AdoMet_MTases"/>
    <property type="match status" value="1"/>
</dbReference>
<protein>
    <recommendedName>
        <fullName evidence="7">S-adenosyl-L-methionine-dependent methyltransferase</fullName>
    </recommendedName>
</protein>
<evidence type="ECO:0000256" key="3">
    <source>
        <dbReference type="ARBA" id="ARBA00022679"/>
    </source>
</evidence>
<dbReference type="GO" id="GO:0008757">
    <property type="term" value="F:S-adenosylmethionine-dependent methyltransferase activity"/>
    <property type="evidence" value="ECO:0007669"/>
    <property type="project" value="InterPro"/>
</dbReference>
<evidence type="ECO:0000313" key="5">
    <source>
        <dbReference type="EMBL" id="KAJ5465163.1"/>
    </source>
</evidence>
<evidence type="ECO:0000256" key="2">
    <source>
        <dbReference type="ARBA" id="ARBA00022603"/>
    </source>
</evidence>
<keyword evidence="2" id="KW-0489">Methyltransferase</keyword>
<reference evidence="5" key="1">
    <citation type="submission" date="2022-12" db="EMBL/GenBank/DDBJ databases">
        <authorList>
            <person name="Petersen C."/>
        </authorList>
    </citation>
    <scope>NUCLEOTIDE SEQUENCE</scope>
    <source>
        <strain evidence="5">IBT 16125</strain>
    </source>
</reference>
<keyword evidence="1" id="KW-0597">Phosphoprotein</keyword>
<organism evidence="5 6">
    <name type="scientific">Penicillium daleae</name>
    <dbReference type="NCBI Taxonomy" id="63821"/>
    <lineage>
        <taxon>Eukaryota</taxon>
        <taxon>Fungi</taxon>
        <taxon>Dikarya</taxon>
        <taxon>Ascomycota</taxon>
        <taxon>Pezizomycotina</taxon>
        <taxon>Eurotiomycetes</taxon>
        <taxon>Eurotiomycetidae</taxon>
        <taxon>Eurotiales</taxon>
        <taxon>Aspergillaceae</taxon>
        <taxon>Penicillium</taxon>
    </lineage>
</organism>
<reference evidence="5" key="2">
    <citation type="journal article" date="2023" name="IMA Fungus">
        <title>Comparative genomic study of the Penicillium genus elucidates a diverse pangenome and 15 lateral gene transfer events.</title>
        <authorList>
            <person name="Petersen C."/>
            <person name="Sorensen T."/>
            <person name="Nielsen M.R."/>
            <person name="Sondergaard T.E."/>
            <person name="Sorensen J.L."/>
            <person name="Fitzpatrick D.A."/>
            <person name="Frisvad J.C."/>
            <person name="Nielsen K.L."/>
        </authorList>
    </citation>
    <scope>NUCLEOTIDE SEQUENCE</scope>
    <source>
        <strain evidence="5">IBT 16125</strain>
    </source>
</reference>
<dbReference type="RefSeq" id="XP_056772010.1">
    <property type="nucleotide sequence ID" value="XM_056904243.1"/>
</dbReference>
<dbReference type="InterPro" id="IPR008854">
    <property type="entry name" value="TPMT"/>
</dbReference>
<dbReference type="GO" id="GO:0032259">
    <property type="term" value="P:methylation"/>
    <property type="evidence" value="ECO:0007669"/>
    <property type="project" value="UniProtKB-KW"/>
</dbReference>